<accession>A0A6A4SCF9</accession>
<evidence type="ECO:0000313" key="2">
    <source>
        <dbReference type="Proteomes" id="UP000438429"/>
    </source>
</evidence>
<organism evidence="1 2">
    <name type="scientific">Scophthalmus maximus</name>
    <name type="common">Turbot</name>
    <name type="synonym">Psetta maxima</name>
    <dbReference type="NCBI Taxonomy" id="52904"/>
    <lineage>
        <taxon>Eukaryota</taxon>
        <taxon>Metazoa</taxon>
        <taxon>Chordata</taxon>
        <taxon>Craniata</taxon>
        <taxon>Vertebrata</taxon>
        <taxon>Euteleostomi</taxon>
        <taxon>Actinopterygii</taxon>
        <taxon>Neopterygii</taxon>
        <taxon>Teleostei</taxon>
        <taxon>Neoteleostei</taxon>
        <taxon>Acanthomorphata</taxon>
        <taxon>Carangaria</taxon>
        <taxon>Pleuronectiformes</taxon>
        <taxon>Pleuronectoidei</taxon>
        <taxon>Scophthalmidae</taxon>
        <taxon>Scophthalmus</taxon>
    </lineage>
</organism>
<gene>
    <name evidence="1" type="ORF">F2P81_017010</name>
</gene>
<reference evidence="1 2" key="1">
    <citation type="submission" date="2019-06" db="EMBL/GenBank/DDBJ databases">
        <title>Draft genomes of female and male turbot (Scophthalmus maximus).</title>
        <authorList>
            <person name="Xu H."/>
            <person name="Xu X.-W."/>
            <person name="Shao C."/>
            <person name="Chen S."/>
        </authorList>
    </citation>
    <scope>NUCLEOTIDE SEQUENCE [LARGE SCALE GENOMIC DNA]</scope>
    <source>
        <strain evidence="1">Ysfricsl-2016a</strain>
        <tissue evidence="1">Blood</tissue>
    </source>
</reference>
<proteinExistence type="predicted"/>
<protein>
    <submittedName>
        <fullName evidence="1">Uncharacterized protein</fullName>
    </submittedName>
</protein>
<dbReference type="Proteomes" id="UP000438429">
    <property type="component" value="Unassembled WGS sequence"/>
</dbReference>
<dbReference type="AlphaFoldDB" id="A0A6A4SCF9"/>
<evidence type="ECO:0000313" key="1">
    <source>
        <dbReference type="EMBL" id="KAF0030279.1"/>
    </source>
</evidence>
<sequence length="130" mass="14489">MPCPGSLHGIHDFCPQPLRGTDEKRATSGSTLSQSDQENAHLIVSSRLILHGLNCHYAYCQSSPSFDCEFKTSDGVVMAKASDEMCKFILPDQGRLAANEAVSYNCTLTRRKRNEEKQITIDRSVRKGKR</sequence>
<dbReference type="EMBL" id="VEVO01000015">
    <property type="protein sequence ID" value="KAF0030279.1"/>
    <property type="molecule type" value="Genomic_DNA"/>
</dbReference>
<name>A0A6A4SCF9_SCOMX</name>
<comment type="caution">
    <text evidence="1">The sequence shown here is derived from an EMBL/GenBank/DDBJ whole genome shotgun (WGS) entry which is preliminary data.</text>
</comment>